<name>A0ACC2P6S3_9HYME</name>
<dbReference type="Proteomes" id="UP001239111">
    <property type="component" value="Chromosome 2"/>
</dbReference>
<dbReference type="EMBL" id="CM056742">
    <property type="protein sequence ID" value="KAJ8679112.1"/>
    <property type="molecule type" value="Genomic_DNA"/>
</dbReference>
<sequence>MGGRKSRYSSSTDEEEIDGIIRRLEKKWRKSNENVVATRNLIGKRSKPDEVRPPVIHSDNQNRWQEIYTGGLPHTEKRELVGKKLQRPVQATEGIERDEITLERATGITEPEPSSLELRQEPFTAGPGQQPQAPLIHVRPVAGGLEYS</sequence>
<evidence type="ECO:0000313" key="1">
    <source>
        <dbReference type="EMBL" id="KAJ8679112.1"/>
    </source>
</evidence>
<protein>
    <submittedName>
        <fullName evidence="1">Uncharacterized protein</fullName>
    </submittedName>
</protein>
<evidence type="ECO:0000313" key="2">
    <source>
        <dbReference type="Proteomes" id="UP001239111"/>
    </source>
</evidence>
<reference evidence="1" key="1">
    <citation type="submission" date="2023-04" db="EMBL/GenBank/DDBJ databases">
        <title>A chromosome-level genome assembly of the parasitoid wasp Eretmocerus hayati.</title>
        <authorList>
            <person name="Zhong Y."/>
            <person name="Liu S."/>
            <person name="Liu Y."/>
        </authorList>
    </citation>
    <scope>NUCLEOTIDE SEQUENCE</scope>
    <source>
        <strain evidence="1">ZJU_SS_LIU_2023</strain>
    </source>
</reference>
<comment type="caution">
    <text evidence="1">The sequence shown here is derived from an EMBL/GenBank/DDBJ whole genome shotgun (WGS) entry which is preliminary data.</text>
</comment>
<keyword evidence="2" id="KW-1185">Reference proteome</keyword>
<accession>A0ACC2P6S3</accession>
<proteinExistence type="predicted"/>
<gene>
    <name evidence="1" type="ORF">QAD02_014899</name>
</gene>
<organism evidence="1 2">
    <name type="scientific">Eretmocerus hayati</name>
    <dbReference type="NCBI Taxonomy" id="131215"/>
    <lineage>
        <taxon>Eukaryota</taxon>
        <taxon>Metazoa</taxon>
        <taxon>Ecdysozoa</taxon>
        <taxon>Arthropoda</taxon>
        <taxon>Hexapoda</taxon>
        <taxon>Insecta</taxon>
        <taxon>Pterygota</taxon>
        <taxon>Neoptera</taxon>
        <taxon>Endopterygota</taxon>
        <taxon>Hymenoptera</taxon>
        <taxon>Apocrita</taxon>
        <taxon>Proctotrupomorpha</taxon>
        <taxon>Chalcidoidea</taxon>
        <taxon>Aphelinidae</taxon>
        <taxon>Aphelininae</taxon>
        <taxon>Eretmocerus</taxon>
    </lineage>
</organism>